<dbReference type="RefSeq" id="WP_042244346.1">
    <property type="nucleotide sequence ID" value="NZ_BBNR01000012.1"/>
</dbReference>
<evidence type="ECO:0000313" key="1">
    <source>
        <dbReference type="EMBL" id="GAL67729.1"/>
    </source>
</evidence>
<evidence type="ECO:0000313" key="4">
    <source>
        <dbReference type="Proteomes" id="UP000030184"/>
    </source>
</evidence>
<dbReference type="STRING" id="504487.JCM19538_1645"/>
<accession>A0A090VWT3</accession>
<evidence type="ECO:0000313" key="2">
    <source>
        <dbReference type="EMBL" id="GAL88319.1"/>
    </source>
</evidence>
<dbReference type="EMBL" id="BBNY01000002">
    <property type="protein sequence ID" value="GAL88319.1"/>
    <property type="molecule type" value="Genomic_DNA"/>
</dbReference>
<organism evidence="1 3">
    <name type="scientific">Jejuia pallidilutea</name>
    <dbReference type="NCBI Taxonomy" id="504487"/>
    <lineage>
        <taxon>Bacteria</taxon>
        <taxon>Pseudomonadati</taxon>
        <taxon>Bacteroidota</taxon>
        <taxon>Flavobacteriia</taxon>
        <taxon>Flavobacteriales</taxon>
        <taxon>Flavobacteriaceae</taxon>
        <taxon>Jejuia</taxon>
    </lineage>
</organism>
<dbReference type="Proteomes" id="UP000029641">
    <property type="component" value="Unassembled WGS sequence"/>
</dbReference>
<dbReference type="Proteomes" id="UP000030184">
    <property type="component" value="Unassembled WGS sequence"/>
</dbReference>
<name>A0A090VWT3_9FLAO</name>
<proteinExistence type="predicted"/>
<keyword evidence="4" id="KW-1185">Reference proteome</keyword>
<gene>
    <name evidence="1" type="ORF">JCM19301_1016</name>
    <name evidence="2" type="ORF">JCM19538_1645</name>
</gene>
<evidence type="ECO:0000313" key="3">
    <source>
        <dbReference type="Proteomes" id="UP000029641"/>
    </source>
</evidence>
<dbReference type="AlphaFoldDB" id="A0A090VWT3"/>
<comment type="caution">
    <text evidence="1">The sequence shown here is derived from an EMBL/GenBank/DDBJ whole genome shotgun (WGS) entry which is preliminary data.</text>
</comment>
<dbReference type="EMBL" id="BBNR01000012">
    <property type="protein sequence ID" value="GAL67729.1"/>
    <property type="molecule type" value="Genomic_DNA"/>
</dbReference>
<dbReference type="eggNOG" id="ENOG5033DYG">
    <property type="taxonomic scope" value="Bacteria"/>
</dbReference>
<dbReference type="OrthoDB" id="1436888at2"/>
<protein>
    <submittedName>
        <fullName evidence="1">Uncharacterized protein</fullName>
    </submittedName>
</protein>
<sequence length="127" mass="15071">MKSNEEILETLGRLIVSNVFDQFYHGLNKIVYEGTPNPLNKKYHDVFSRLDQKDKDLLREYSVKNTTGVIFDMLKIFEEHQEFKFIYEEDGKQVNLVEISEMLKAEPLSEYGWIARFSKHVKDHEII</sequence>
<reference evidence="4" key="1">
    <citation type="journal article" date="2014" name="Genome Announc.">
        <title>Draft Genome Sequence of Marine Flavobacterium Jejuia pallidilutea Strain 11shimoA1 and Pigmentation Mutants.</title>
        <authorList>
            <person name="Takatani N."/>
            <person name="Nakanishi M."/>
            <person name="Meirelles P."/>
            <person name="Mino S."/>
            <person name="Suda W."/>
            <person name="Oshima K."/>
            <person name="Hattori M."/>
            <person name="Ohkuma M."/>
            <person name="Hosokawa M."/>
            <person name="Miyashita K."/>
            <person name="Thompson F.L."/>
            <person name="Niwa A."/>
            <person name="Sawabe T."/>
            <person name="Sawabe T."/>
        </authorList>
    </citation>
    <scope>NUCLEOTIDE SEQUENCE [LARGE SCALE GENOMIC DNA]</scope>
    <source>
        <strain evidence="4">JCM 19538</strain>
    </source>
</reference>